<dbReference type="EMBL" id="FXZA01000001">
    <property type="protein sequence ID" value="SMX64931.1"/>
    <property type="molecule type" value="Genomic_DNA"/>
</dbReference>
<protein>
    <submittedName>
        <fullName evidence="7">tRNA (Adenine-58-N(1)-) methyltransferase</fullName>
        <ecNumber evidence="7">2.1.1.-</ecNumber>
    </submittedName>
</protein>
<dbReference type="PROSITE" id="PS51620">
    <property type="entry name" value="SAM_TRM61"/>
    <property type="match status" value="1"/>
</dbReference>
<reference evidence="7 8" key="1">
    <citation type="submission" date="2017-03" db="EMBL/GenBank/DDBJ databases">
        <authorList>
            <person name="Afonso C.L."/>
            <person name="Miller P.J."/>
            <person name="Scott M.A."/>
            <person name="Spackman E."/>
            <person name="Goraichik I."/>
            <person name="Dimitrov K.M."/>
            <person name="Suarez D.L."/>
            <person name="Swayne D.E."/>
        </authorList>
    </citation>
    <scope>NUCLEOTIDE SEQUENCE [LARGE SCALE GENOMIC DNA]</scope>
    <source>
        <strain evidence="7 8">Mu101</strain>
    </source>
</reference>
<dbReference type="EC" id="2.1.1.-" evidence="7"/>
<accession>A0A2H1HPW4</accession>
<evidence type="ECO:0000256" key="5">
    <source>
        <dbReference type="SAM" id="MobiDB-lite"/>
    </source>
</evidence>
<feature type="compositionally biased region" description="Polar residues" evidence="5">
    <location>
        <begin position="340"/>
        <end position="357"/>
    </location>
</feature>
<dbReference type="Gene3D" id="3.40.50.150">
    <property type="entry name" value="Vaccinia Virus protein VP39"/>
    <property type="match status" value="1"/>
</dbReference>
<dbReference type="GO" id="GO:0160107">
    <property type="term" value="F:tRNA (adenine(58)-N1)-methyltransferase activity"/>
    <property type="evidence" value="ECO:0007669"/>
    <property type="project" value="InterPro"/>
</dbReference>
<dbReference type="PANTHER" id="PTHR12133">
    <property type="entry name" value="TRNA (ADENINE(58)-N(1))-METHYLTRANSFERASE"/>
    <property type="match status" value="1"/>
</dbReference>
<dbReference type="InterPro" id="IPR029063">
    <property type="entry name" value="SAM-dependent_MTases_sf"/>
</dbReference>
<evidence type="ECO:0000256" key="2">
    <source>
        <dbReference type="ARBA" id="ARBA00022679"/>
    </source>
</evidence>
<evidence type="ECO:0000256" key="4">
    <source>
        <dbReference type="ARBA" id="ARBA00022694"/>
    </source>
</evidence>
<name>A0A2H1HPW4_BRELN</name>
<dbReference type="RefSeq" id="WP_101593492.1">
    <property type="nucleotide sequence ID" value="NZ_FXZA01000001.1"/>
</dbReference>
<dbReference type="Pfam" id="PF08704">
    <property type="entry name" value="GCD14"/>
    <property type="match status" value="1"/>
</dbReference>
<evidence type="ECO:0000256" key="1">
    <source>
        <dbReference type="ARBA" id="ARBA00022603"/>
    </source>
</evidence>
<dbReference type="SUPFAM" id="SSF53335">
    <property type="entry name" value="S-adenosyl-L-methionine-dependent methyltransferases"/>
    <property type="match status" value="1"/>
</dbReference>
<gene>
    <name evidence="7" type="ORF">BLIN101_00360</name>
</gene>
<proteinExistence type="predicted"/>
<evidence type="ECO:0000256" key="3">
    <source>
        <dbReference type="ARBA" id="ARBA00022691"/>
    </source>
</evidence>
<keyword evidence="4" id="KW-0819">tRNA processing</keyword>
<dbReference type="Proteomes" id="UP000234498">
    <property type="component" value="Unassembled WGS sequence"/>
</dbReference>
<dbReference type="AlphaFoldDB" id="A0A2H1HPW4"/>
<sequence>MTQPLHSRPPRVLGAGEKVQLTDPKGRMHTFVLAPGEHFHTNKGLISHDDIIGRTEGIIVANTGGIDFQVFRPRYEDFVLSMPRGAAVVYPKDSGLIVTLGDIFPGATVVEAGVGSGALSMALLRAVGPNGSVHSFELREEFATIAAGNIADFFDGEPDNWAVTVGDLAQTLPQTFGPGSVDRVVLDMLTPWNTLEAVSEALTPGGIVIAYVATVPQLSRFVEALRATGRFAEPESMEAMVRGWHVDGLAVRPDHRMIAHTGFLIMARRMADGISPLEKKKRPQGATAAAEDVASWTEPEVTEAAIGTRTAHGKKLRRVMREAGRRLRTEPGGSAEAQPTDVTDSPTGTSTGPKEDR</sequence>
<feature type="domain" description="tRNA (adenine(58)-N(1))-methyltransferase catalytic subunit TRM61 C-terminal" evidence="6">
    <location>
        <begin position="71"/>
        <end position="246"/>
    </location>
</feature>
<dbReference type="InterPro" id="IPR049470">
    <property type="entry name" value="TRM61_C"/>
</dbReference>
<dbReference type="FunFam" id="3.40.50.150:FF:000019">
    <property type="entry name" value="tRNA (adenine(58)-N(1))-methyltransferase TrmI"/>
    <property type="match status" value="1"/>
</dbReference>
<keyword evidence="2 7" id="KW-0808">Transferase</keyword>
<dbReference type="InterPro" id="IPR014816">
    <property type="entry name" value="tRNA_MeTrfase_Gcd14"/>
</dbReference>
<dbReference type="OrthoDB" id="9781391at2"/>
<organism evidence="7 8">
    <name type="scientific">Brevibacterium linens</name>
    <dbReference type="NCBI Taxonomy" id="1703"/>
    <lineage>
        <taxon>Bacteria</taxon>
        <taxon>Bacillati</taxon>
        <taxon>Actinomycetota</taxon>
        <taxon>Actinomycetes</taxon>
        <taxon>Micrococcales</taxon>
        <taxon>Brevibacteriaceae</taxon>
        <taxon>Brevibacterium</taxon>
    </lineage>
</organism>
<dbReference type="Pfam" id="PF14801">
    <property type="entry name" value="TrmI-like_N"/>
    <property type="match status" value="1"/>
</dbReference>
<dbReference type="GO" id="GO:0030488">
    <property type="term" value="P:tRNA methylation"/>
    <property type="evidence" value="ECO:0007669"/>
    <property type="project" value="InterPro"/>
</dbReference>
<dbReference type="GO" id="GO:0031515">
    <property type="term" value="C:tRNA (m1A) methyltransferase complex"/>
    <property type="evidence" value="ECO:0007669"/>
    <property type="project" value="InterPro"/>
</dbReference>
<evidence type="ECO:0000313" key="7">
    <source>
        <dbReference type="EMBL" id="SMX64931.1"/>
    </source>
</evidence>
<dbReference type="CDD" id="cd02440">
    <property type="entry name" value="AdoMet_MTases"/>
    <property type="match status" value="1"/>
</dbReference>
<keyword evidence="3" id="KW-0949">S-adenosyl-L-methionine</keyword>
<feature type="compositionally biased region" description="Basic and acidic residues" evidence="5">
    <location>
        <begin position="319"/>
        <end position="329"/>
    </location>
</feature>
<dbReference type="PANTHER" id="PTHR12133:SF1">
    <property type="entry name" value="TRNA (ADENINE(58)-N(1))-METHYLTRANSFERASE, MITOCHONDRIAL"/>
    <property type="match status" value="1"/>
</dbReference>
<evidence type="ECO:0000313" key="8">
    <source>
        <dbReference type="Proteomes" id="UP000234498"/>
    </source>
</evidence>
<evidence type="ECO:0000259" key="6">
    <source>
        <dbReference type="Pfam" id="PF08704"/>
    </source>
</evidence>
<feature type="region of interest" description="Disordered" evidence="5">
    <location>
        <begin position="277"/>
        <end position="357"/>
    </location>
</feature>
<keyword evidence="1 7" id="KW-0489">Methyltransferase</keyword>
<dbReference type="Gene3D" id="3.10.330.20">
    <property type="match status" value="1"/>
</dbReference>